<feature type="transmembrane region" description="Helical" evidence="8">
    <location>
        <begin position="197"/>
        <end position="218"/>
    </location>
</feature>
<name>A0A4V4HRK1_9HYPH</name>
<dbReference type="RefSeq" id="WP_136538663.1">
    <property type="nucleotide sequence ID" value="NZ_STGU01000002.1"/>
</dbReference>
<organism evidence="10 11">
    <name type="scientific">Rhizobium rosettiformans W3</name>
    <dbReference type="NCBI Taxonomy" id="538378"/>
    <lineage>
        <taxon>Bacteria</taxon>
        <taxon>Pseudomonadati</taxon>
        <taxon>Pseudomonadota</taxon>
        <taxon>Alphaproteobacteria</taxon>
        <taxon>Hyphomicrobiales</taxon>
        <taxon>Rhizobiaceae</taxon>
        <taxon>Rhizobium/Agrobacterium group</taxon>
        <taxon>Rhizobium</taxon>
    </lineage>
</organism>
<evidence type="ECO:0000256" key="7">
    <source>
        <dbReference type="ARBA" id="ARBA00023136"/>
    </source>
</evidence>
<dbReference type="PANTHER" id="PTHR33908">
    <property type="entry name" value="MANNOSYLTRANSFERASE YKCB-RELATED"/>
    <property type="match status" value="1"/>
</dbReference>
<dbReference type="GO" id="GO:0016763">
    <property type="term" value="F:pentosyltransferase activity"/>
    <property type="evidence" value="ECO:0007669"/>
    <property type="project" value="TreeGrafter"/>
</dbReference>
<sequence length="499" mass="55536">MITRLKNGPSLVFWILGGYFLTQLCVRLLIPHSLELDESAQVFYAQWPAFGYDTQPPFYNWVQTALFQVLGTHLFALAFLKNVILFLTYLFLGLAAMRMVRSKELAVVAVLGLLTFPQLVFESQRDLTHSVAAVFASALFIYALIRTLDTPSWYSYALLGFATGIGLISKYNFALLPAAAFLAVVIDPEFRKRLFDLRILVAAIVGLLVILPHALWLLDHLDLATQGTINKLEGQDVTSKWAQVALGTISLAGALIGFAGLTFLTFLLLYPRSLSQTIRRNNRWSLLLGRIMLCALALLLVLILVSDSTNIKDRWLSPIFLILPLYLATKLDQLDIEIEPYLSRMWSLAKVILICMPLVMLVRIPAHGWFGDYTKLNTDYGAALSEILQRVEEQPMAILASDVHLAGNLRILRPDLPVFIAGYSQLMGDTRISTSTPLLVVWRVGKTEDMPGSLGKWIERIGVPRPYTSGKVSVPYNFGRPGDASTFGYALVRIDPAAG</sequence>
<dbReference type="Proteomes" id="UP000307378">
    <property type="component" value="Unassembled WGS sequence"/>
</dbReference>
<evidence type="ECO:0000256" key="1">
    <source>
        <dbReference type="ARBA" id="ARBA00004651"/>
    </source>
</evidence>
<comment type="subcellular location">
    <subcellularLocation>
        <location evidence="1">Cell membrane</location>
        <topology evidence="1">Multi-pass membrane protein</topology>
    </subcellularLocation>
</comment>
<reference evidence="10 11" key="1">
    <citation type="submission" date="2019-04" db="EMBL/GenBank/DDBJ databases">
        <title>genome sequence of strain W3.</title>
        <authorList>
            <person name="Gao J."/>
            <person name="Sun J."/>
        </authorList>
    </citation>
    <scope>NUCLEOTIDE SEQUENCE [LARGE SCALE GENOMIC DNA]</scope>
    <source>
        <strain evidence="10 11">W3</strain>
    </source>
</reference>
<feature type="transmembrane region" description="Helical" evidence="8">
    <location>
        <begin position="282"/>
        <end position="303"/>
    </location>
</feature>
<dbReference type="PANTHER" id="PTHR33908:SF11">
    <property type="entry name" value="MEMBRANE PROTEIN"/>
    <property type="match status" value="1"/>
</dbReference>
<keyword evidence="3" id="KW-0328">Glycosyltransferase</keyword>
<evidence type="ECO:0000256" key="2">
    <source>
        <dbReference type="ARBA" id="ARBA00022475"/>
    </source>
</evidence>
<dbReference type="EMBL" id="STGU01000002">
    <property type="protein sequence ID" value="THV38176.1"/>
    <property type="molecule type" value="Genomic_DNA"/>
</dbReference>
<keyword evidence="2" id="KW-1003">Cell membrane</keyword>
<evidence type="ECO:0000259" key="9">
    <source>
        <dbReference type="Pfam" id="PF13231"/>
    </source>
</evidence>
<feature type="transmembrane region" description="Helical" evidence="8">
    <location>
        <begin position="127"/>
        <end position="145"/>
    </location>
</feature>
<evidence type="ECO:0000256" key="8">
    <source>
        <dbReference type="SAM" id="Phobius"/>
    </source>
</evidence>
<feature type="transmembrane region" description="Helical" evidence="8">
    <location>
        <begin position="174"/>
        <end position="190"/>
    </location>
</feature>
<evidence type="ECO:0000256" key="5">
    <source>
        <dbReference type="ARBA" id="ARBA00022692"/>
    </source>
</evidence>
<feature type="transmembrane region" description="Helical" evidence="8">
    <location>
        <begin position="12"/>
        <end position="30"/>
    </location>
</feature>
<dbReference type="Pfam" id="PF13231">
    <property type="entry name" value="PMT_2"/>
    <property type="match status" value="1"/>
</dbReference>
<feature type="domain" description="Glycosyltransferase RgtA/B/C/D-like" evidence="9">
    <location>
        <begin position="55"/>
        <end position="216"/>
    </location>
</feature>
<dbReference type="InterPro" id="IPR038731">
    <property type="entry name" value="RgtA/B/C-like"/>
</dbReference>
<dbReference type="InterPro" id="IPR050297">
    <property type="entry name" value="LipidA_mod_glycosyltrf_83"/>
</dbReference>
<accession>A0A4V4HRK1</accession>
<proteinExistence type="predicted"/>
<gene>
    <name evidence="10" type="ORF">FAA86_05115</name>
</gene>
<dbReference type="GO" id="GO:0009103">
    <property type="term" value="P:lipopolysaccharide biosynthetic process"/>
    <property type="evidence" value="ECO:0007669"/>
    <property type="project" value="UniProtKB-ARBA"/>
</dbReference>
<feature type="transmembrane region" description="Helical" evidence="8">
    <location>
        <begin position="65"/>
        <end position="92"/>
    </location>
</feature>
<dbReference type="AlphaFoldDB" id="A0A4V4HRK1"/>
<dbReference type="GO" id="GO:0005886">
    <property type="term" value="C:plasma membrane"/>
    <property type="evidence" value="ECO:0007669"/>
    <property type="project" value="UniProtKB-SubCell"/>
</dbReference>
<evidence type="ECO:0000313" key="10">
    <source>
        <dbReference type="EMBL" id="THV38176.1"/>
    </source>
</evidence>
<evidence type="ECO:0000256" key="3">
    <source>
        <dbReference type="ARBA" id="ARBA00022676"/>
    </source>
</evidence>
<keyword evidence="7 8" id="KW-0472">Membrane</keyword>
<protein>
    <recommendedName>
        <fullName evidence="9">Glycosyltransferase RgtA/B/C/D-like domain-containing protein</fullName>
    </recommendedName>
</protein>
<keyword evidence="6 8" id="KW-1133">Transmembrane helix</keyword>
<feature type="transmembrane region" description="Helical" evidence="8">
    <location>
        <begin position="244"/>
        <end position="270"/>
    </location>
</feature>
<evidence type="ECO:0000256" key="4">
    <source>
        <dbReference type="ARBA" id="ARBA00022679"/>
    </source>
</evidence>
<comment type="caution">
    <text evidence="10">The sequence shown here is derived from an EMBL/GenBank/DDBJ whole genome shotgun (WGS) entry which is preliminary data.</text>
</comment>
<keyword evidence="5 8" id="KW-0812">Transmembrane</keyword>
<evidence type="ECO:0000256" key="6">
    <source>
        <dbReference type="ARBA" id="ARBA00022989"/>
    </source>
</evidence>
<evidence type="ECO:0000313" key="11">
    <source>
        <dbReference type="Proteomes" id="UP000307378"/>
    </source>
</evidence>
<keyword evidence="4" id="KW-0808">Transferase</keyword>